<evidence type="ECO:0000313" key="1">
    <source>
        <dbReference type="EMBL" id="MBC3932268.1"/>
    </source>
</evidence>
<reference evidence="1 2" key="1">
    <citation type="submission" date="2020-08" db="EMBL/GenBank/DDBJ databases">
        <title>Novel species isolated from subtropical streams in China.</title>
        <authorList>
            <person name="Lu H."/>
        </authorList>
    </citation>
    <scope>NUCLEOTIDE SEQUENCE [LARGE SCALE GENOMIC DNA]</scope>
    <source>
        <strain evidence="1 2">CY22W</strain>
    </source>
</reference>
<dbReference type="Proteomes" id="UP000654304">
    <property type="component" value="Unassembled WGS sequence"/>
</dbReference>
<gene>
    <name evidence="1" type="ORF">H8K43_11320</name>
</gene>
<protein>
    <submittedName>
        <fullName evidence="1">Uncharacterized protein</fullName>
    </submittedName>
</protein>
<keyword evidence="2" id="KW-1185">Reference proteome</keyword>
<accession>A0ABR7A5T8</accession>
<name>A0ABR7A5T8_9BURK</name>
<organism evidence="1 2">
    <name type="scientific">Undibacterium curvum</name>
    <dbReference type="NCBI Taxonomy" id="2762294"/>
    <lineage>
        <taxon>Bacteria</taxon>
        <taxon>Pseudomonadati</taxon>
        <taxon>Pseudomonadota</taxon>
        <taxon>Betaproteobacteria</taxon>
        <taxon>Burkholderiales</taxon>
        <taxon>Oxalobacteraceae</taxon>
        <taxon>Undibacterium</taxon>
    </lineage>
</organism>
<dbReference type="EMBL" id="JACOGD010000005">
    <property type="protein sequence ID" value="MBC3932268.1"/>
    <property type="molecule type" value="Genomic_DNA"/>
</dbReference>
<comment type="caution">
    <text evidence="1">The sequence shown here is derived from an EMBL/GenBank/DDBJ whole genome shotgun (WGS) entry which is preliminary data.</text>
</comment>
<dbReference type="RefSeq" id="WP_162018976.1">
    <property type="nucleotide sequence ID" value="NZ_CBDHGB010000003.1"/>
</dbReference>
<evidence type="ECO:0000313" key="2">
    <source>
        <dbReference type="Proteomes" id="UP000654304"/>
    </source>
</evidence>
<sequence>MIYEILVRAAESKKMTSDHLIWIESDLPSRSFEKWLRDRALLDTSAQSPVVRWSIVQTQRPAHFKLATQAKALKTRISELMSGMPEVLAVPDASKALSAFRLKAKTPELAGAYL</sequence>
<proteinExistence type="predicted"/>